<keyword evidence="1" id="KW-0472">Membrane</keyword>
<accession>A0A9W6ZC63</accession>
<dbReference type="EMBL" id="BRXZ01000587">
    <property type="protein sequence ID" value="GMH47874.1"/>
    <property type="molecule type" value="Genomic_DNA"/>
</dbReference>
<evidence type="ECO:0000313" key="3">
    <source>
        <dbReference type="EMBL" id="GMH47874.1"/>
    </source>
</evidence>
<keyword evidence="4" id="KW-1185">Reference proteome</keyword>
<reference evidence="3" key="1">
    <citation type="submission" date="2022-07" db="EMBL/GenBank/DDBJ databases">
        <title>Genome analysis of Parmales, a sister group of diatoms, reveals the evolutionary specialization of diatoms from phago-mixotrophs to photoautotrophs.</title>
        <authorList>
            <person name="Ban H."/>
            <person name="Sato S."/>
            <person name="Yoshikawa S."/>
            <person name="Kazumasa Y."/>
            <person name="Nakamura Y."/>
            <person name="Ichinomiya M."/>
            <person name="Saitoh K."/>
            <person name="Sato N."/>
            <person name="Blanc-Mathieu R."/>
            <person name="Endo H."/>
            <person name="Kuwata A."/>
            <person name="Ogata H."/>
        </authorList>
    </citation>
    <scope>NUCLEOTIDE SEQUENCE</scope>
</reference>
<dbReference type="AlphaFoldDB" id="A0A9W6ZC63"/>
<comment type="caution">
    <text evidence="3">The sequence shown here is derived from an EMBL/GenBank/DDBJ whole genome shotgun (WGS) entry which is preliminary data.</text>
</comment>
<proteinExistence type="predicted"/>
<organism evidence="3 4">
    <name type="scientific">Triparma retinervis</name>
    <dbReference type="NCBI Taxonomy" id="2557542"/>
    <lineage>
        <taxon>Eukaryota</taxon>
        <taxon>Sar</taxon>
        <taxon>Stramenopiles</taxon>
        <taxon>Ochrophyta</taxon>
        <taxon>Bolidophyceae</taxon>
        <taxon>Parmales</taxon>
        <taxon>Triparmaceae</taxon>
        <taxon>Triparma</taxon>
    </lineage>
</organism>
<sequence>MVAIVMSFVFVLLMGNVFDKWVQDVKEKKLGFGKNAVVSPMAMKKRLGLHLKKRVEASEELRSELLIELWVSIGSLSIETLDFCAKVKFYLLVLDAAGISSMFIACYSCLIWVSSSGLFYVGKERLKIIHDTRLDLNEGCTVDEVPKCGFVSGTDFEVKAVRLCREISIEKHAVYMSLLQDIVPLPINLWFMSINNWGGEEHCTNPFHSNTFKLCMGSIIVTCMLIGFKIQLIPSLHEKSIEMERVVALARLKRQRSANS</sequence>
<feature type="signal peptide" evidence="2">
    <location>
        <begin position="1"/>
        <end position="19"/>
    </location>
</feature>
<gene>
    <name evidence="3" type="ORF">TrRE_jg7866</name>
</gene>
<dbReference type="Proteomes" id="UP001165082">
    <property type="component" value="Unassembled WGS sequence"/>
</dbReference>
<keyword evidence="2" id="KW-0732">Signal</keyword>
<evidence type="ECO:0000313" key="4">
    <source>
        <dbReference type="Proteomes" id="UP001165082"/>
    </source>
</evidence>
<name>A0A9W6ZC63_9STRA</name>
<keyword evidence="1" id="KW-0812">Transmembrane</keyword>
<feature type="chain" id="PRO_5040889665" evidence="2">
    <location>
        <begin position="20"/>
        <end position="260"/>
    </location>
</feature>
<protein>
    <submittedName>
        <fullName evidence="3">Uncharacterized protein</fullName>
    </submittedName>
</protein>
<feature type="transmembrane region" description="Helical" evidence="1">
    <location>
        <begin position="96"/>
        <end position="121"/>
    </location>
</feature>
<evidence type="ECO:0000256" key="2">
    <source>
        <dbReference type="SAM" id="SignalP"/>
    </source>
</evidence>
<keyword evidence="1" id="KW-1133">Transmembrane helix</keyword>
<evidence type="ECO:0000256" key="1">
    <source>
        <dbReference type="SAM" id="Phobius"/>
    </source>
</evidence>